<reference evidence="12" key="1">
    <citation type="submission" date="2021-03" db="EMBL/GenBank/DDBJ databases">
        <title>Comparative genomics and phylogenomic investigation of the class Geoglossomycetes provide insights into ecological specialization and systematics.</title>
        <authorList>
            <person name="Melie T."/>
            <person name="Pirro S."/>
            <person name="Miller A.N."/>
            <person name="Quandt A."/>
        </authorList>
    </citation>
    <scope>NUCLEOTIDE SEQUENCE</scope>
    <source>
        <strain evidence="12">GBOQ0MN5Z8</strain>
    </source>
</reference>
<keyword evidence="4" id="KW-0479">Metal-binding</keyword>
<dbReference type="PROSITE" id="PS51873">
    <property type="entry name" value="TRIAD"/>
    <property type="match status" value="1"/>
</dbReference>
<evidence type="ECO:0000256" key="1">
    <source>
        <dbReference type="ARBA" id="ARBA00001798"/>
    </source>
</evidence>
<evidence type="ECO:0000256" key="2">
    <source>
        <dbReference type="ARBA" id="ARBA00012251"/>
    </source>
</evidence>
<dbReference type="AlphaFoldDB" id="A0A9P8HX55"/>
<dbReference type="GO" id="GO:0008270">
    <property type="term" value="F:zinc ion binding"/>
    <property type="evidence" value="ECO:0007669"/>
    <property type="project" value="UniProtKB-KW"/>
</dbReference>
<feature type="region of interest" description="Disordered" evidence="10">
    <location>
        <begin position="75"/>
        <end position="96"/>
    </location>
</feature>
<dbReference type="Gene3D" id="1.20.120.1750">
    <property type="match status" value="1"/>
</dbReference>
<dbReference type="EC" id="2.3.2.31" evidence="2"/>
<keyword evidence="6" id="KW-0863">Zinc-finger</keyword>
<dbReference type="InterPro" id="IPR002867">
    <property type="entry name" value="IBR_dom"/>
</dbReference>
<keyword evidence="5" id="KW-0677">Repeat</keyword>
<comment type="caution">
    <text evidence="12">The sequence shown here is derived from an EMBL/GenBank/DDBJ whole genome shotgun (WGS) entry which is preliminary data.</text>
</comment>
<evidence type="ECO:0000256" key="4">
    <source>
        <dbReference type="ARBA" id="ARBA00022723"/>
    </source>
</evidence>
<feature type="domain" description="RING-type" evidence="11">
    <location>
        <begin position="243"/>
        <end position="438"/>
    </location>
</feature>
<gene>
    <name evidence="12" type="ORF">FGG08_004036</name>
</gene>
<evidence type="ECO:0000256" key="10">
    <source>
        <dbReference type="SAM" id="MobiDB-lite"/>
    </source>
</evidence>
<dbReference type="SUPFAM" id="SSF57850">
    <property type="entry name" value="RING/U-box"/>
    <property type="match status" value="1"/>
</dbReference>
<keyword evidence="3" id="KW-0808">Transferase</keyword>
<dbReference type="InterPro" id="IPR044066">
    <property type="entry name" value="TRIAD_supradom"/>
</dbReference>
<keyword evidence="9" id="KW-0175">Coiled coil</keyword>
<sequence length="744" mass="83702">MAASCAALTLRTINNTGTAITSGSSITSDIHAIGIELYRVRGLLTQDPRPAVHEEWEEQRRLPRQNEEYRAAQRWTSTNPAAPDSPVEPAELGSRVDEWRQSELPEKELALVEVGTPQEIRRIIRESLAKQLAAGGVSLRDPLSKLGFEEFEPGHSSLSTDPTDGDHPALASSSDSQHIRQDSGSSNSSASSEVQSNGSSIRNPGLTPSTSRSSTSSRGSQSRYPKAPVQKAEASSSGSLWFIPYFNSLPANSKITGPRLTSPGAAQIKKFWKERMSEGTALMDESYFPPKCCLTEIPVKVIQGHLSFTQKALYKRKAREYAVPAGDRLFCPYPSCSRWNPPSKTAVKFNMIRCKYCRRKICFICKGKAHNAGTDCPQDSALEATLRQAHRSGWRRCYQCKNMVEKQSGCIHITCKCKAQFCYTCGVQWKTCACTEEDEVNRHQALQQQADQEDEEAAEGAAAIAAVERHEREEIEQAIARAEEEAREATRREEECQREEKLQLERERRQRRETEERIGRIENQRLRATARELEGLWIAFHRVHRMQRSVLLQHHNETDAKLAADTREAESARSKTYSSQDAAIKTQHSQFTRNLQATHTTALRALQTRHLQEEDAYFASLHARLQGEPNRDLHEYAVVAEMRRAHAEARDKLITQQDAELSSAGTAYKQRLREKRNSAAVAMEAEVEKEKETLERQRVRHAADLRWFDHLFDIRARMLEDLEAQMVSPPSTPAEAATGGKVAV</sequence>
<dbReference type="GO" id="GO:0061630">
    <property type="term" value="F:ubiquitin protein ligase activity"/>
    <property type="evidence" value="ECO:0007669"/>
    <property type="project" value="UniProtKB-EC"/>
</dbReference>
<evidence type="ECO:0000256" key="9">
    <source>
        <dbReference type="SAM" id="Coils"/>
    </source>
</evidence>
<accession>A0A9P8HX55</accession>
<dbReference type="EMBL" id="JAGHQL010000077">
    <property type="protein sequence ID" value="KAH0541495.1"/>
    <property type="molecule type" value="Genomic_DNA"/>
</dbReference>
<keyword evidence="7" id="KW-0833">Ubl conjugation pathway</keyword>
<keyword evidence="8" id="KW-0862">Zinc</keyword>
<dbReference type="SMART" id="SM00647">
    <property type="entry name" value="IBR"/>
    <property type="match status" value="2"/>
</dbReference>
<comment type="catalytic activity">
    <reaction evidence="1">
        <text>[E2 ubiquitin-conjugating enzyme]-S-ubiquitinyl-L-cysteine + [acceptor protein]-L-lysine = [E2 ubiquitin-conjugating enzyme]-L-cysteine + [acceptor protein]-N(6)-ubiquitinyl-L-lysine.</text>
        <dbReference type="EC" id="2.3.2.31"/>
    </reaction>
</comment>
<evidence type="ECO:0000256" key="7">
    <source>
        <dbReference type="ARBA" id="ARBA00022786"/>
    </source>
</evidence>
<feature type="compositionally biased region" description="Low complexity" evidence="10">
    <location>
        <begin position="183"/>
        <end position="200"/>
    </location>
</feature>
<protein>
    <recommendedName>
        <fullName evidence="2">RBR-type E3 ubiquitin transferase</fullName>
        <ecNumber evidence="2">2.3.2.31</ecNumber>
    </recommendedName>
</protein>
<feature type="region of interest" description="Disordered" evidence="10">
    <location>
        <begin position="486"/>
        <end position="514"/>
    </location>
</feature>
<dbReference type="GO" id="GO:0016567">
    <property type="term" value="P:protein ubiquitination"/>
    <property type="evidence" value="ECO:0007669"/>
    <property type="project" value="InterPro"/>
</dbReference>
<evidence type="ECO:0000256" key="8">
    <source>
        <dbReference type="ARBA" id="ARBA00022833"/>
    </source>
</evidence>
<organism evidence="12 13">
    <name type="scientific">Glutinoglossum americanum</name>
    <dbReference type="NCBI Taxonomy" id="1670608"/>
    <lineage>
        <taxon>Eukaryota</taxon>
        <taxon>Fungi</taxon>
        <taxon>Dikarya</taxon>
        <taxon>Ascomycota</taxon>
        <taxon>Pezizomycotina</taxon>
        <taxon>Geoglossomycetes</taxon>
        <taxon>Geoglossales</taxon>
        <taxon>Geoglossaceae</taxon>
        <taxon>Glutinoglossum</taxon>
    </lineage>
</organism>
<dbReference type="PANTHER" id="PTHR11685">
    <property type="entry name" value="RBR FAMILY RING FINGER AND IBR DOMAIN-CONTAINING"/>
    <property type="match status" value="1"/>
</dbReference>
<evidence type="ECO:0000256" key="6">
    <source>
        <dbReference type="ARBA" id="ARBA00022771"/>
    </source>
</evidence>
<evidence type="ECO:0000313" key="13">
    <source>
        <dbReference type="Proteomes" id="UP000698800"/>
    </source>
</evidence>
<feature type="compositionally biased region" description="Low complexity" evidence="10">
    <location>
        <begin position="207"/>
        <end position="223"/>
    </location>
</feature>
<dbReference type="CDD" id="cd20335">
    <property type="entry name" value="BRcat_RBR"/>
    <property type="match status" value="1"/>
</dbReference>
<dbReference type="OrthoDB" id="9977870at2759"/>
<name>A0A9P8HX55_9PEZI</name>
<dbReference type="InterPro" id="IPR031127">
    <property type="entry name" value="E3_UB_ligase_RBR"/>
</dbReference>
<dbReference type="Proteomes" id="UP000698800">
    <property type="component" value="Unassembled WGS sequence"/>
</dbReference>
<evidence type="ECO:0000256" key="5">
    <source>
        <dbReference type="ARBA" id="ARBA00022737"/>
    </source>
</evidence>
<keyword evidence="13" id="KW-1185">Reference proteome</keyword>
<dbReference type="CDD" id="cd22584">
    <property type="entry name" value="Rcat_RBR_unk"/>
    <property type="match status" value="1"/>
</dbReference>
<proteinExistence type="predicted"/>
<dbReference type="Pfam" id="PF01485">
    <property type="entry name" value="IBR"/>
    <property type="match status" value="1"/>
</dbReference>
<evidence type="ECO:0000259" key="11">
    <source>
        <dbReference type="PROSITE" id="PS51873"/>
    </source>
</evidence>
<feature type="region of interest" description="Disordered" evidence="10">
    <location>
        <begin position="148"/>
        <end position="231"/>
    </location>
</feature>
<evidence type="ECO:0000256" key="3">
    <source>
        <dbReference type="ARBA" id="ARBA00022679"/>
    </source>
</evidence>
<feature type="coiled-coil region" evidence="9">
    <location>
        <begin position="677"/>
        <end position="704"/>
    </location>
</feature>
<evidence type="ECO:0000313" key="12">
    <source>
        <dbReference type="EMBL" id="KAH0541495.1"/>
    </source>
</evidence>